<sequence>MRQNQLNTELYQPRSLFQCKHGVTLHSIPYTSSLKEIELLKSNQLWSGSLEFIEEELSINSYMDGFEQTKDDKFIIRPFIKMRSKLEFKNNGNELWGETWFNPIVNDLNLSKGTTTNIDIQRITKLNPEGTDTIQQISDNTYKVIVQLPNSGFHPFYNDKSPENVSFVALGMNFKSSRNAAQFEYALNVYQSRFKHEQQQYYYDRMVYAVNIMNFKTVIQEQDEENETTGKEYDSKEDDVRELTKEFSQSRMTSDKILRTDSDKDEQYSEDDDDDDFGEFIST</sequence>
<accession>C5M414</accession>
<evidence type="ECO:0000313" key="3">
    <source>
        <dbReference type="Proteomes" id="UP000002037"/>
    </source>
</evidence>
<feature type="compositionally biased region" description="Basic and acidic residues" evidence="1">
    <location>
        <begin position="228"/>
        <end position="245"/>
    </location>
</feature>
<dbReference type="eggNOG" id="ENOG502RPZ6">
    <property type="taxonomic scope" value="Eukaryota"/>
</dbReference>
<evidence type="ECO:0000256" key="1">
    <source>
        <dbReference type="SAM" id="MobiDB-lite"/>
    </source>
</evidence>
<keyword evidence="3" id="KW-1185">Reference proteome</keyword>
<dbReference type="RefSeq" id="XP_002546022.1">
    <property type="nucleotide sequence ID" value="XM_002545976.1"/>
</dbReference>
<dbReference type="VEuPathDB" id="FungiDB:CTRG_00803"/>
<feature type="compositionally biased region" description="Basic and acidic residues" evidence="1">
    <location>
        <begin position="253"/>
        <end position="267"/>
    </location>
</feature>
<dbReference type="Proteomes" id="UP000002037">
    <property type="component" value="Unassembled WGS sequence"/>
</dbReference>
<dbReference type="OrthoDB" id="4018970at2759"/>
<name>C5M414_CANTT</name>
<dbReference type="EMBL" id="GG692395">
    <property type="protein sequence ID" value="EER36064.1"/>
    <property type="molecule type" value="Genomic_DNA"/>
</dbReference>
<gene>
    <name evidence="2" type="ORF">CTRG_00803</name>
</gene>
<dbReference type="HOGENOM" id="CLU_956446_0_0_1"/>
<reference evidence="2 3" key="1">
    <citation type="journal article" date="2009" name="Nature">
        <title>Evolution of pathogenicity and sexual reproduction in eight Candida genomes.</title>
        <authorList>
            <person name="Butler G."/>
            <person name="Rasmussen M.D."/>
            <person name="Lin M.F."/>
            <person name="Santos M.A."/>
            <person name="Sakthikumar S."/>
            <person name="Munro C.A."/>
            <person name="Rheinbay E."/>
            <person name="Grabherr M."/>
            <person name="Forche A."/>
            <person name="Reedy J.L."/>
            <person name="Agrafioti I."/>
            <person name="Arnaud M.B."/>
            <person name="Bates S."/>
            <person name="Brown A.J."/>
            <person name="Brunke S."/>
            <person name="Costanzo M.C."/>
            <person name="Fitzpatrick D.A."/>
            <person name="de Groot P.W."/>
            <person name="Harris D."/>
            <person name="Hoyer L.L."/>
            <person name="Hube B."/>
            <person name="Klis F.M."/>
            <person name="Kodira C."/>
            <person name="Lennard N."/>
            <person name="Logue M.E."/>
            <person name="Martin R."/>
            <person name="Neiman A.M."/>
            <person name="Nikolaou E."/>
            <person name="Quail M.A."/>
            <person name="Quinn J."/>
            <person name="Santos M.C."/>
            <person name="Schmitzberger F.F."/>
            <person name="Sherlock G."/>
            <person name="Shah P."/>
            <person name="Silverstein K.A."/>
            <person name="Skrzypek M.S."/>
            <person name="Soll D."/>
            <person name="Staggs R."/>
            <person name="Stansfield I."/>
            <person name="Stumpf M.P."/>
            <person name="Sudbery P.E."/>
            <person name="Srikantha T."/>
            <person name="Zeng Q."/>
            <person name="Berman J."/>
            <person name="Berriman M."/>
            <person name="Heitman J."/>
            <person name="Gow N.A."/>
            <person name="Lorenz M.C."/>
            <person name="Birren B.W."/>
            <person name="Kellis M."/>
            <person name="Cuomo C.A."/>
        </authorList>
    </citation>
    <scope>NUCLEOTIDE SEQUENCE [LARGE SCALE GENOMIC DNA]</scope>
    <source>
        <strain evidence="3">ATCC MYA-3404 / T1</strain>
    </source>
</reference>
<dbReference type="KEGG" id="ctp:CTRG_00803"/>
<dbReference type="GeneID" id="8298970"/>
<feature type="compositionally biased region" description="Acidic residues" evidence="1">
    <location>
        <begin position="268"/>
        <end position="283"/>
    </location>
</feature>
<organism evidence="2 3">
    <name type="scientific">Candida tropicalis (strain ATCC MYA-3404 / T1)</name>
    <name type="common">Yeast</name>
    <dbReference type="NCBI Taxonomy" id="294747"/>
    <lineage>
        <taxon>Eukaryota</taxon>
        <taxon>Fungi</taxon>
        <taxon>Dikarya</taxon>
        <taxon>Ascomycota</taxon>
        <taxon>Saccharomycotina</taxon>
        <taxon>Pichiomycetes</taxon>
        <taxon>Debaryomycetaceae</taxon>
        <taxon>Candida/Lodderomyces clade</taxon>
        <taxon>Candida</taxon>
    </lineage>
</organism>
<protein>
    <submittedName>
        <fullName evidence="2">Uncharacterized protein</fullName>
    </submittedName>
</protein>
<evidence type="ECO:0000313" key="2">
    <source>
        <dbReference type="EMBL" id="EER36064.1"/>
    </source>
</evidence>
<proteinExistence type="predicted"/>
<feature type="region of interest" description="Disordered" evidence="1">
    <location>
        <begin position="222"/>
        <end position="283"/>
    </location>
</feature>
<dbReference type="AlphaFoldDB" id="C5M414"/>